<evidence type="ECO:0000313" key="1">
    <source>
        <dbReference type="EMBL" id="CAG6779522.1"/>
    </source>
</evidence>
<reference evidence="1" key="1">
    <citation type="submission" date="2021-05" db="EMBL/GenBank/DDBJ databases">
        <authorList>
            <person name="Alioto T."/>
            <person name="Alioto T."/>
            <person name="Gomez Garrido J."/>
        </authorList>
    </citation>
    <scope>NUCLEOTIDE SEQUENCE</scope>
</reference>
<name>A0A8D9BA77_9HEMI</name>
<protein>
    <submittedName>
        <fullName evidence="1">Uncharacterized protein</fullName>
    </submittedName>
</protein>
<dbReference type="EMBL" id="HBUF01614455">
    <property type="protein sequence ID" value="CAG6779522.1"/>
    <property type="molecule type" value="Transcribed_RNA"/>
</dbReference>
<sequence length="99" mass="11744">MSRKKSKKFAKKKRILTFFFADKALPNLLYLRVSSCRICSVNLATIFARGFFFWRGLAVAYYNFIILITSSEWSRISYVLRETKYLSRLCTLRYDIKCS</sequence>
<organism evidence="1">
    <name type="scientific">Cacopsylla melanoneura</name>
    <dbReference type="NCBI Taxonomy" id="428564"/>
    <lineage>
        <taxon>Eukaryota</taxon>
        <taxon>Metazoa</taxon>
        <taxon>Ecdysozoa</taxon>
        <taxon>Arthropoda</taxon>
        <taxon>Hexapoda</taxon>
        <taxon>Insecta</taxon>
        <taxon>Pterygota</taxon>
        <taxon>Neoptera</taxon>
        <taxon>Paraneoptera</taxon>
        <taxon>Hemiptera</taxon>
        <taxon>Sternorrhyncha</taxon>
        <taxon>Psylloidea</taxon>
        <taxon>Psyllidae</taxon>
        <taxon>Psyllinae</taxon>
        <taxon>Cacopsylla</taxon>
    </lineage>
</organism>
<proteinExistence type="predicted"/>
<dbReference type="AlphaFoldDB" id="A0A8D9BA77"/>
<accession>A0A8D9BA77</accession>